<evidence type="ECO:0000313" key="13">
    <source>
        <dbReference type="Proteomes" id="UP000607559"/>
    </source>
</evidence>
<dbReference type="NCBIfam" id="NF006767">
    <property type="entry name" value="PRK09289.1"/>
    <property type="match status" value="1"/>
</dbReference>
<gene>
    <name evidence="12" type="primary">ribE</name>
    <name evidence="12" type="ORF">GCM10011511_43900</name>
</gene>
<evidence type="ECO:0000256" key="2">
    <source>
        <dbReference type="ARBA" id="ARBA00002803"/>
    </source>
</evidence>
<reference evidence="12" key="2">
    <citation type="submission" date="2020-09" db="EMBL/GenBank/DDBJ databases">
        <authorList>
            <person name="Sun Q."/>
            <person name="Zhou Y."/>
        </authorList>
    </citation>
    <scope>NUCLEOTIDE SEQUENCE</scope>
    <source>
        <strain evidence="12">CGMCC 1.15448</strain>
    </source>
</reference>
<comment type="caution">
    <text evidence="12">The sequence shown here is derived from an EMBL/GenBank/DDBJ whole genome shotgun (WGS) entry which is preliminary data.</text>
</comment>
<dbReference type="NCBIfam" id="TIGR00187">
    <property type="entry name" value="ribE"/>
    <property type="match status" value="1"/>
</dbReference>
<feature type="repeat" description="Lumazine-binding" evidence="10">
    <location>
        <begin position="96"/>
        <end position="192"/>
    </location>
</feature>
<evidence type="ECO:0000256" key="3">
    <source>
        <dbReference type="ARBA" id="ARBA00004887"/>
    </source>
</evidence>
<dbReference type="PIRSF" id="PIRSF000498">
    <property type="entry name" value="Riboflavin_syn_A"/>
    <property type="match status" value="1"/>
</dbReference>
<dbReference type="PROSITE" id="PS51177">
    <property type="entry name" value="LUMAZINE_BIND"/>
    <property type="match status" value="2"/>
</dbReference>
<dbReference type="RefSeq" id="WP_188935857.1">
    <property type="nucleotide sequence ID" value="NZ_BMJC01000005.1"/>
</dbReference>
<accession>A0A8J2UGP1</accession>
<evidence type="ECO:0000256" key="5">
    <source>
        <dbReference type="ARBA" id="ARBA00013950"/>
    </source>
</evidence>
<name>A0A8J2UGP1_9BACT</name>
<evidence type="ECO:0000256" key="4">
    <source>
        <dbReference type="ARBA" id="ARBA00012827"/>
    </source>
</evidence>
<evidence type="ECO:0000256" key="10">
    <source>
        <dbReference type="PROSITE-ProRule" id="PRU00524"/>
    </source>
</evidence>
<evidence type="ECO:0000256" key="8">
    <source>
        <dbReference type="ARBA" id="ARBA00022737"/>
    </source>
</evidence>
<evidence type="ECO:0000256" key="1">
    <source>
        <dbReference type="ARBA" id="ARBA00000968"/>
    </source>
</evidence>
<feature type="repeat" description="Lumazine-binding" evidence="10">
    <location>
        <begin position="1"/>
        <end position="95"/>
    </location>
</feature>
<sequence>MFTGIIESLGKVHSIETLGSNKIFWIESSISPELKVDQSISHNGACLTVEEIIEGRHRVTAIEETLEKTNLDTWQPGHLVNLERCMVLNGRLDGHIVQGHVDTTAVCINRQDQNGSWEFRFESPKKYSHLIIEKGSISLNGISLTIFNVKKSKFDVAIIPYTFEHTNMQSIVPGSIVNLEFDMIGKYVHRNLDTHARR</sequence>
<protein>
    <recommendedName>
        <fullName evidence="5 9">Riboflavin synthase</fullName>
        <ecNumber evidence="4 9">2.5.1.9</ecNumber>
    </recommendedName>
</protein>
<dbReference type="AlphaFoldDB" id="A0A8J2UGP1"/>
<dbReference type="CDD" id="cd00402">
    <property type="entry name" value="Riboflavin_synthase_like"/>
    <property type="match status" value="1"/>
</dbReference>
<dbReference type="EMBL" id="BMJC01000005">
    <property type="protein sequence ID" value="GGB15363.1"/>
    <property type="molecule type" value="Genomic_DNA"/>
</dbReference>
<dbReference type="Proteomes" id="UP000607559">
    <property type="component" value="Unassembled WGS sequence"/>
</dbReference>
<dbReference type="PANTHER" id="PTHR21098:SF12">
    <property type="entry name" value="RIBOFLAVIN SYNTHASE"/>
    <property type="match status" value="1"/>
</dbReference>
<feature type="domain" description="Lumazine-binding" evidence="11">
    <location>
        <begin position="96"/>
        <end position="192"/>
    </location>
</feature>
<evidence type="ECO:0000259" key="11">
    <source>
        <dbReference type="PROSITE" id="PS51177"/>
    </source>
</evidence>
<organism evidence="12 13">
    <name type="scientific">Puia dinghuensis</name>
    <dbReference type="NCBI Taxonomy" id="1792502"/>
    <lineage>
        <taxon>Bacteria</taxon>
        <taxon>Pseudomonadati</taxon>
        <taxon>Bacteroidota</taxon>
        <taxon>Chitinophagia</taxon>
        <taxon>Chitinophagales</taxon>
        <taxon>Chitinophagaceae</taxon>
        <taxon>Puia</taxon>
    </lineage>
</organism>
<evidence type="ECO:0000256" key="6">
    <source>
        <dbReference type="ARBA" id="ARBA00022619"/>
    </source>
</evidence>
<dbReference type="InterPro" id="IPR017938">
    <property type="entry name" value="Riboflavin_synthase-like_b-brl"/>
</dbReference>
<dbReference type="SUPFAM" id="SSF63380">
    <property type="entry name" value="Riboflavin synthase domain-like"/>
    <property type="match status" value="2"/>
</dbReference>
<comment type="catalytic activity">
    <reaction evidence="1">
        <text>2 6,7-dimethyl-8-(1-D-ribityl)lumazine + H(+) = 5-amino-6-(D-ribitylamino)uracil + riboflavin</text>
        <dbReference type="Rhea" id="RHEA:20772"/>
        <dbReference type="ChEBI" id="CHEBI:15378"/>
        <dbReference type="ChEBI" id="CHEBI:15934"/>
        <dbReference type="ChEBI" id="CHEBI:57986"/>
        <dbReference type="ChEBI" id="CHEBI:58201"/>
        <dbReference type="EC" id="2.5.1.9"/>
    </reaction>
</comment>
<dbReference type="Gene3D" id="2.40.30.20">
    <property type="match status" value="2"/>
</dbReference>
<keyword evidence="13" id="KW-1185">Reference proteome</keyword>
<comment type="pathway">
    <text evidence="3">Cofactor biosynthesis; riboflavin biosynthesis; riboflavin from 2-hydroxy-3-oxobutyl phosphate and 5-amino-6-(D-ribitylamino)uracil: step 2/2.</text>
</comment>
<dbReference type="FunFam" id="2.40.30.20:FF:000004">
    <property type="entry name" value="Riboflavin synthase, alpha subunit"/>
    <property type="match status" value="1"/>
</dbReference>
<dbReference type="GO" id="GO:0004746">
    <property type="term" value="F:riboflavin synthase activity"/>
    <property type="evidence" value="ECO:0007669"/>
    <property type="project" value="UniProtKB-UniRule"/>
</dbReference>
<evidence type="ECO:0000256" key="7">
    <source>
        <dbReference type="ARBA" id="ARBA00022679"/>
    </source>
</evidence>
<dbReference type="PANTHER" id="PTHR21098">
    <property type="entry name" value="RIBOFLAVIN SYNTHASE ALPHA CHAIN"/>
    <property type="match status" value="1"/>
</dbReference>
<comment type="function">
    <text evidence="2">Catalyzes the dismutation of two molecules of 6,7-dimethyl-8-ribityllumazine, resulting in the formation of riboflavin and 5-amino-6-(D-ribitylamino)uracil.</text>
</comment>
<dbReference type="InterPro" id="IPR023366">
    <property type="entry name" value="ATP_synth_asu-like_sf"/>
</dbReference>
<proteinExistence type="predicted"/>
<dbReference type="InterPro" id="IPR026017">
    <property type="entry name" value="Lumazine-bd_dom"/>
</dbReference>
<dbReference type="EC" id="2.5.1.9" evidence="4 9"/>
<keyword evidence="7" id="KW-0808">Transferase</keyword>
<dbReference type="Pfam" id="PF00677">
    <property type="entry name" value="Lum_binding"/>
    <property type="match status" value="2"/>
</dbReference>
<dbReference type="GO" id="GO:0009231">
    <property type="term" value="P:riboflavin biosynthetic process"/>
    <property type="evidence" value="ECO:0007669"/>
    <property type="project" value="UniProtKB-KW"/>
</dbReference>
<keyword evidence="8" id="KW-0677">Repeat</keyword>
<evidence type="ECO:0000313" key="12">
    <source>
        <dbReference type="EMBL" id="GGB15363.1"/>
    </source>
</evidence>
<dbReference type="InterPro" id="IPR001783">
    <property type="entry name" value="Lumazine-bd"/>
</dbReference>
<feature type="domain" description="Lumazine-binding" evidence="11">
    <location>
        <begin position="1"/>
        <end position="95"/>
    </location>
</feature>
<reference evidence="12" key="1">
    <citation type="journal article" date="2014" name="Int. J. Syst. Evol. Microbiol.">
        <title>Complete genome sequence of Corynebacterium casei LMG S-19264T (=DSM 44701T), isolated from a smear-ripened cheese.</title>
        <authorList>
            <consortium name="US DOE Joint Genome Institute (JGI-PGF)"/>
            <person name="Walter F."/>
            <person name="Albersmeier A."/>
            <person name="Kalinowski J."/>
            <person name="Ruckert C."/>
        </authorList>
    </citation>
    <scope>NUCLEOTIDE SEQUENCE</scope>
    <source>
        <strain evidence="12">CGMCC 1.15448</strain>
    </source>
</reference>
<keyword evidence="6" id="KW-0686">Riboflavin biosynthesis</keyword>
<evidence type="ECO:0000256" key="9">
    <source>
        <dbReference type="NCBIfam" id="TIGR00187"/>
    </source>
</evidence>